<dbReference type="EMBL" id="FOCO01000048">
    <property type="protein sequence ID" value="SEO11546.1"/>
    <property type="molecule type" value="Genomic_DNA"/>
</dbReference>
<accession>A0A1H8M303</accession>
<comment type="similarity">
    <text evidence="2">Belongs to the transposase mutator family.</text>
</comment>
<keyword evidence="3" id="KW-0815">Transposition</keyword>
<dbReference type="Proteomes" id="UP000183002">
    <property type="component" value="Unassembled WGS sequence"/>
</dbReference>
<proteinExistence type="inferred from homology"/>
<dbReference type="GO" id="GO:0003677">
    <property type="term" value="F:DNA binding"/>
    <property type="evidence" value="ECO:0007669"/>
    <property type="project" value="UniProtKB-KW"/>
</dbReference>
<dbReference type="GO" id="GO:0004803">
    <property type="term" value="F:transposase activity"/>
    <property type="evidence" value="ECO:0007669"/>
    <property type="project" value="InterPro"/>
</dbReference>
<evidence type="ECO:0000313" key="6">
    <source>
        <dbReference type="EMBL" id="SEO11546.1"/>
    </source>
</evidence>
<evidence type="ECO:0000256" key="4">
    <source>
        <dbReference type="ARBA" id="ARBA00023125"/>
    </source>
</evidence>
<dbReference type="AlphaFoldDB" id="A0A1H8M303"/>
<evidence type="ECO:0000313" key="7">
    <source>
        <dbReference type="Proteomes" id="UP000183002"/>
    </source>
</evidence>
<dbReference type="Pfam" id="PF00872">
    <property type="entry name" value="Transposase_mut"/>
    <property type="match status" value="1"/>
</dbReference>
<keyword evidence="5" id="KW-0233">DNA recombination</keyword>
<evidence type="ECO:0000256" key="3">
    <source>
        <dbReference type="ARBA" id="ARBA00022578"/>
    </source>
</evidence>
<dbReference type="InterPro" id="IPR001207">
    <property type="entry name" value="Transposase_mutator"/>
</dbReference>
<evidence type="ECO:0000256" key="2">
    <source>
        <dbReference type="ARBA" id="ARBA00010961"/>
    </source>
</evidence>
<organism evidence="6 7">
    <name type="scientific">Pseudorhodobacter antarcticus</name>
    <dbReference type="NCBI Taxonomy" id="1077947"/>
    <lineage>
        <taxon>Bacteria</taxon>
        <taxon>Pseudomonadati</taxon>
        <taxon>Pseudomonadota</taxon>
        <taxon>Alphaproteobacteria</taxon>
        <taxon>Rhodobacterales</taxon>
        <taxon>Paracoccaceae</taxon>
        <taxon>Pseudorhodobacter</taxon>
    </lineage>
</organism>
<keyword evidence="7" id="KW-1185">Reference proteome</keyword>
<protein>
    <submittedName>
        <fullName evidence="6">Transposase, Mutator family</fullName>
    </submittedName>
</protein>
<comment type="function">
    <text evidence="1">Required for the transposition of the insertion element.</text>
</comment>
<reference evidence="6 7" key="1">
    <citation type="submission" date="2016-10" db="EMBL/GenBank/DDBJ databases">
        <authorList>
            <person name="de Groot N.N."/>
        </authorList>
    </citation>
    <scope>NUCLEOTIDE SEQUENCE [LARGE SCALE GENOMIC DNA]</scope>
    <source>
        <strain evidence="6 7">CGMCC 1.10836</strain>
    </source>
</reference>
<evidence type="ECO:0000256" key="1">
    <source>
        <dbReference type="ARBA" id="ARBA00002190"/>
    </source>
</evidence>
<sequence>MTKNTDTSMLALQANEVGYDPIEDRLRQNIRATIEALFEEELSGFIGRCRYGRSGTAKKGYRNGHRERQLVGTFGTETVSVPRARIENVEGKITEWRSKALPRYPLPGSASTGCMRGSG</sequence>
<evidence type="ECO:0000256" key="5">
    <source>
        <dbReference type="ARBA" id="ARBA00023172"/>
    </source>
</evidence>
<keyword evidence="4" id="KW-0238">DNA-binding</keyword>
<name>A0A1H8M303_9RHOB</name>
<dbReference type="GO" id="GO:0006313">
    <property type="term" value="P:DNA transposition"/>
    <property type="evidence" value="ECO:0007669"/>
    <property type="project" value="InterPro"/>
</dbReference>
<gene>
    <name evidence="6" type="ORF">SAMN05216227_104819</name>
</gene>
<dbReference type="STRING" id="1077947.SAMN05216227_104819"/>